<feature type="binding site" evidence="2">
    <location>
        <position position="254"/>
    </location>
    <ligand>
        <name>substrate</name>
    </ligand>
</feature>
<evidence type="ECO:0000313" key="4">
    <source>
        <dbReference type="Proteomes" id="UP000190973"/>
    </source>
</evidence>
<proteinExistence type="predicted"/>
<feature type="active site" description="Proton acceptor" evidence="1">
    <location>
        <position position="17"/>
    </location>
</feature>
<evidence type="ECO:0000313" key="3">
    <source>
        <dbReference type="EMBL" id="OOM61785.1"/>
    </source>
</evidence>
<reference evidence="3 4" key="1">
    <citation type="submission" date="2016-05" db="EMBL/GenBank/DDBJ databases">
        <title>Microbial solvent formation.</title>
        <authorList>
            <person name="Poehlein A."/>
            <person name="Montoya Solano J.D."/>
            <person name="Flitsch S."/>
            <person name="Krabben P."/>
            <person name="Duerre P."/>
            <person name="Daniel R."/>
        </authorList>
    </citation>
    <scope>NUCLEOTIDE SEQUENCE [LARGE SCALE GENOMIC DNA]</scope>
    <source>
        <strain evidence="3 4">DSM 53</strain>
    </source>
</reference>
<dbReference type="InterPro" id="IPR020023">
    <property type="entry name" value="PseG"/>
</dbReference>
<protein>
    <submittedName>
        <fullName evidence="3">UDP-2,4-diacetamido-2,4, 6-trideoxy-beta-L-altropyranose hydrolase</fullName>
        <ecNumber evidence="3">3.6.1.57</ecNumber>
    </submittedName>
</protein>
<keyword evidence="3" id="KW-0378">Hydrolase</keyword>
<gene>
    <name evidence="3" type="primary">pseG</name>
    <name evidence="3" type="ORF">CLBCK_21510</name>
</gene>
<dbReference type="EMBL" id="LZZI01000031">
    <property type="protein sequence ID" value="OOM61785.1"/>
    <property type="molecule type" value="Genomic_DNA"/>
</dbReference>
<dbReference type="GO" id="GO:0016787">
    <property type="term" value="F:hydrolase activity"/>
    <property type="evidence" value="ECO:0007669"/>
    <property type="project" value="UniProtKB-KW"/>
</dbReference>
<dbReference type="RefSeq" id="WP_077838756.1">
    <property type="nucleotide sequence ID" value="NZ_JABTAE010000001.1"/>
</dbReference>
<dbReference type="Gene3D" id="3.40.50.11190">
    <property type="match status" value="1"/>
</dbReference>
<dbReference type="Gene3D" id="3.40.50.2000">
    <property type="entry name" value="Glycogen Phosphorylase B"/>
    <property type="match status" value="1"/>
</dbReference>
<dbReference type="SUPFAM" id="SSF53756">
    <property type="entry name" value="UDP-Glycosyltransferase/glycogen phosphorylase"/>
    <property type="match status" value="1"/>
</dbReference>
<evidence type="ECO:0000256" key="2">
    <source>
        <dbReference type="PIRSR" id="PIRSR620023-2"/>
    </source>
</evidence>
<dbReference type="NCBIfam" id="TIGR03590">
    <property type="entry name" value="PseG"/>
    <property type="match status" value="1"/>
</dbReference>
<accession>A0A1S8S986</accession>
<name>A0A1S8S986_CLOBE</name>
<organism evidence="3 4">
    <name type="scientific">Clostridium beijerinckii</name>
    <name type="common">Clostridium MP</name>
    <dbReference type="NCBI Taxonomy" id="1520"/>
    <lineage>
        <taxon>Bacteria</taxon>
        <taxon>Bacillati</taxon>
        <taxon>Bacillota</taxon>
        <taxon>Clostridia</taxon>
        <taxon>Eubacteriales</taxon>
        <taxon>Clostridiaceae</taxon>
        <taxon>Clostridium</taxon>
    </lineage>
</organism>
<dbReference type="AlphaFoldDB" id="A0A1S8S986"/>
<evidence type="ECO:0000256" key="1">
    <source>
        <dbReference type="PIRSR" id="PIRSR620023-1"/>
    </source>
</evidence>
<dbReference type="PANTHER" id="PTHR21015">
    <property type="entry name" value="UDP-N-ACETYLGLUCOSAMINE--N-ACETYLMURAMYL-(PENTAPEPTIDE) PYROPHOSPHORYL-UNDECAPRENOL N-ACETYLGLUCOSAMINE TRANSFERASE 1"/>
    <property type="match status" value="1"/>
</dbReference>
<dbReference type="EC" id="3.6.1.57" evidence="3"/>
<dbReference type="PANTHER" id="PTHR21015:SF22">
    <property type="entry name" value="GLYCOSYLTRANSFERASE"/>
    <property type="match status" value="1"/>
</dbReference>
<comment type="caution">
    <text evidence="3">The sequence shown here is derived from an EMBL/GenBank/DDBJ whole genome shotgun (WGS) entry which is preliminary data.</text>
</comment>
<dbReference type="Proteomes" id="UP000190973">
    <property type="component" value="Unassembled WGS sequence"/>
</dbReference>
<dbReference type="GO" id="GO:0016757">
    <property type="term" value="F:glycosyltransferase activity"/>
    <property type="evidence" value="ECO:0007669"/>
    <property type="project" value="TreeGrafter"/>
</dbReference>
<sequence length="342" mass="39270">MKIFIRADGGKDIGLGHVMRMLVLGTELKKNNEVIFICKNSLTGKYEAGIKKIKEYDFEVIRISETKYMSEIIEIQNKCSADLLITDSYDVDEEYFIKMKKYFKITGYVDDINKFKMDVNFIINQNINAFDLDYSKTVNINTKLFLGTKYCMLRDEFRKVSRNKFVNEDVNSILLTLGGMDNNYNTLTILEKIKNSNKDIYVVIGNAFPKELTEKTYSLAKYYNNIHICEDANMSGLMLKCDIAISACGSTLYELSAMRVPTIGIIVAENQECVAEKMANMGLIFDCFNIENIEKINLSELVSKLIEDKILRKRIIEKQKKIVDLHGVEKLSNEINEILNTL</sequence>
<feature type="binding site" evidence="2">
    <location>
        <position position="154"/>
    </location>
    <ligand>
        <name>substrate</name>
    </ligand>
</feature>